<protein>
    <submittedName>
        <fullName evidence="1">CarD family transcriptional regulator</fullName>
    </submittedName>
</protein>
<gene>
    <name evidence="1" type="ORF">HMPREF9081_1852</name>
</gene>
<dbReference type="HOGENOM" id="CLU_2877583_0_0_9"/>
<dbReference type="EMBL" id="AFHQ01000043">
    <property type="protein sequence ID" value="EGK58627.1"/>
    <property type="molecule type" value="Genomic_DNA"/>
</dbReference>
<comment type="caution">
    <text evidence="1">The sequence shown here is derived from an EMBL/GenBank/DDBJ whole genome shotgun (WGS) entry which is preliminary data.</text>
</comment>
<keyword evidence="2" id="KW-1185">Reference proteome</keyword>
<proteinExistence type="predicted"/>
<name>F5RNL6_9FIRM</name>
<evidence type="ECO:0000313" key="1">
    <source>
        <dbReference type="EMBL" id="EGK58627.1"/>
    </source>
</evidence>
<dbReference type="AlphaFoldDB" id="F5RNL6"/>
<organism evidence="1 2">
    <name type="scientific">Centipeda periodontii DSM 2778</name>
    <dbReference type="NCBI Taxonomy" id="888060"/>
    <lineage>
        <taxon>Bacteria</taxon>
        <taxon>Bacillati</taxon>
        <taxon>Bacillota</taxon>
        <taxon>Negativicutes</taxon>
        <taxon>Selenomonadales</taxon>
        <taxon>Selenomonadaceae</taxon>
        <taxon>Centipeda</taxon>
    </lineage>
</organism>
<accession>F5RNL6</accession>
<evidence type="ECO:0000313" key="2">
    <source>
        <dbReference type="Proteomes" id="UP000004067"/>
    </source>
</evidence>
<dbReference type="RefSeq" id="WP_006306856.1">
    <property type="nucleotide sequence ID" value="NZ_GL892076.1"/>
</dbReference>
<dbReference type="Proteomes" id="UP000004067">
    <property type="component" value="Unassembled WGS sequence"/>
</dbReference>
<sequence>MQFRSNAIHVDPADPRFIGGDIITQEEAMECGYDLEEEDLNMTDEERIEAFWKENEEYVIKNG</sequence>
<reference evidence="1 2" key="1">
    <citation type="submission" date="2011-04" db="EMBL/GenBank/DDBJ databases">
        <authorList>
            <person name="Muzny D."/>
            <person name="Qin X."/>
            <person name="Deng J."/>
            <person name="Jiang H."/>
            <person name="Liu Y."/>
            <person name="Qu J."/>
            <person name="Song X.-Z."/>
            <person name="Zhang L."/>
            <person name="Thornton R."/>
            <person name="Coyle M."/>
            <person name="Francisco L."/>
            <person name="Jackson L."/>
            <person name="Javaid M."/>
            <person name="Korchina V."/>
            <person name="Kovar C."/>
            <person name="Mata R."/>
            <person name="Mathew T."/>
            <person name="Ngo R."/>
            <person name="Nguyen L."/>
            <person name="Nguyen N."/>
            <person name="Okwuonu G."/>
            <person name="Ongeri F."/>
            <person name="Pham C."/>
            <person name="Simmons D."/>
            <person name="Wilczek-Boney K."/>
            <person name="Hale W."/>
            <person name="Jakkamsetti A."/>
            <person name="Pham P."/>
            <person name="Ruth R."/>
            <person name="San Lucas F."/>
            <person name="Warren J."/>
            <person name="Zhang J."/>
            <person name="Zhao Z."/>
            <person name="Zhou C."/>
            <person name="Zhu D."/>
            <person name="Lee S."/>
            <person name="Bess C."/>
            <person name="Blankenburg K."/>
            <person name="Forbes L."/>
            <person name="Fu Q."/>
            <person name="Gubbala S."/>
            <person name="Hirani K."/>
            <person name="Jayaseelan J.C."/>
            <person name="Lara F."/>
            <person name="Munidasa M."/>
            <person name="Palculict T."/>
            <person name="Patil S."/>
            <person name="Pu L.-L."/>
            <person name="Saada N."/>
            <person name="Tang L."/>
            <person name="Weissenberger G."/>
            <person name="Zhu Y."/>
            <person name="Hemphill L."/>
            <person name="Shang Y."/>
            <person name="Youmans B."/>
            <person name="Ayvaz T."/>
            <person name="Ross M."/>
            <person name="Santibanez J."/>
            <person name="Aqrawi P."/>
            <person name="Gross S."/>
            <person name="Joshi V."/>
            <person name="Fowler G."/>
            <person name="Nazareth L."/>
            <person name="Reid J."/>
            <person name="Worley K."/>
            <person name="Petrosino J."/>
            <person name="Highlander S."/>
            <person name="Gibbs R."/>
        </authorList>
    </citation>
    <scope>NUCLEOTIDE SEQUENCE [LARGE SCALE GENOMIC DNA]</scope>
    <source>
        <strain evidence="1 2">DSM 2778</strain>
    </source>
</reference>